<protein>
    <recommendedName>
        <fullName evidence="4">Acid phosphatase</fullName>
    </recommendedName>
</protein>
<evidence type="ECO:0000256" key="1">
    <source>
        <dbReference type="ARBA" id="ARBA00005375"/>
    </source>
</evidence>
<dbReference type="PANTHER" id="PTHR11567:SF171">
    <property type="entry name" value="ACID PHOSPHATASE FAMILY"/>
    <property type="match status" value="1"/>
</dbReference>
<feature type="transmembrane region" description="Helical" evidence="2">
    <location>
        <begin position="12"/>
        <end position="30"/>
    </location>
</feature>
<name>A0A1B6LEK8_9HEMI</name>
<keyword evidence="2" id="KW-1133">Transmembrane helix</keyword>
<dbReference type="SUPFAM" id="SSF53254">
    <property type="entry name" value="Phosphoglycerate mutase-like"/>
    <property type="match status" value="1"/>
</dbReference>
<dbReference type="Gene3D" id="3.40.50.1240">
    <property type="entry name" value="Phosphoglycerate mutase-like"/>
    <property type="match status" value="1"/>
</dbReference>
<dbReference type="AlphaFoldDB" id="A0A1B6LEK8"/>
<accession>A0A1B6LEK8</accession>
<dbReference type="InterPro" id="IPR029033">
    <property type="entry name" value="His_PPase_superfam"/>
</dbReference>
<keyword evidence="2" id="KW-0812">Transmembrane</keyword>
<feature type="non-terminal residue" evidence="3">
    <location>
        <position position="390"/>
    </location>
</feature>
<organism evidence="3">
    <name type="scientific">Graphocephala atropunctata</name>
    <dbReference type="NCBI Taxonomy" id="36148"/>
    <lineage>
        <taxon>Eukaryota</taxon>
        <taxon>Metazoa</taxon>
        <taxon>Ecdysozoa</taxon>
        <taxon>Arthropoda</taxon>
        <taxon>Hexapoda</taxon>
        <taxon>Insecta</taxon>
        <taxon>Pterygota</taxon>
        <taxon>Neoptera</taxon>
        <taxon>Paraneoptera</taxon>
        <taxon>Hemiptera</taxon>
        <taxon>Auchenorrhyncha</taxon>
        <taxon>Membracoidea</taxon>
        <taxon>Cicadellidae</taxon>
        <taxon>Cicadellinae</taxon>
        <taxon>Cicadellini</taxon>
        <taxon>Graphocephala</taxon>
    </lineage>
</organism>
<dbReference type="Pfam" id="PF00328">
    <property type="entry name" value="His_Phos_2"/>
    <property type="match status" value="1"/>
</dbReference>
<evidence type="ECO:0000256" key="2">
    <source>
        <dbReference type="SAM" id="Phobius"/>
    </source>
</evidence>
<comment type="similarity">
    <text evidence="1">Belongs to the histidine acid phosphatase family.</text>
</comment>
<dbReference type="CDD" id="cd07061">
    <property type="entry name" value="HP_HAP_like"/>
    <property type="match status" value="1"/>
</dbReference>
<dbReference type="InterPro" id="IPR050645">
    <property type="entry name" value="Histidine_acid_phosphatase"/>
</dbReference>
<dbReference type="PANTHER" id="PTHR11567">
    <property type="entry name" value="ACID PHOSPHATASE-RELATED"/>
    <property type="match status" value="1"/>
</dbReference>
<keyword evidence="2" id="KW-0472">Membrane</keyword>
<evidence type="ECO:0000313" key="3">
    <source>
        <dbReference type="EMBL" id="JAT22126.1"/>
    </source>
</evidence>
<dbReference type="GO" id="GO:0016791">
    <property type="term" value="F:phosphatase activity"/>
    <property type="evidence" value="ECO:0007669"/>
    <property type="project" value="TreeGrafter"/>
</dbReference>
<gene>
    <name evidence="3" type="ORF">g.9447</name>
</gene>
<dbReference type="InterPro" id="IPR000560">
    <property type="entry name" value="His_Pase_clade-2"/>
</dbReference>
<sequence length="390" mass="43476">MINTSAIQCRACGLAVVVASVTAVSVYFLANHLLISGDSPTPADLPSAANVTGSRASPSLQLVTIFSRHGNTGPHVTYDTYPYPANDTGVWPHGPDELTQTGRAQMYNLGVKVRSLYNGFLSPYYKEELRATSTTTDQTLVSAELFLAGLYPPRGYDLWDRRVLWQPIPVFPNYHDHSELTFPVNSQTCLRFHEAQMESLAQFLERYGPDMTAVLRQVQNLSGIDVFGYRLDSGSPALLDSMWMLWENIIHAVNEGLVLPDWLKSVYPEPTRTLVAKMVKAYSFQSDTTIRLNQGLLFQDMVRQMKISTRNSVSSQKRLYYHSGHENTLYGLAGILGLDVDFMPFAETASALLLELHRDILSGQHYVQVLYLDGSSPDLEPLDMDVPGCD</sequence>
<proteinExistence type="inferred from homology"/>
<dbReference type="EMBL" id="GEBQ01017851">
    <property type="protein sequence ID" value="JAT22126.1"/>
    <property type="molecule type" value="Transcribed_RNA"/>
</dbReference>
<reference evidence="3" key="1">
    <citation type="submission" date="2015-11" db="EMBL/GenBank/DDBJ databases">
        <title>De novo transcriptome assembly of four potential Pierce s Disease insect vectors from Arizona vineyards.</title>
        <authorList>
            <person name="Tassone E.E."/>
        </authorList>
    </citation>
    <scope>NUCLEOTIDE SEQUENCE</scope>
</reference>
<evidence type="ECO:0008006" key="4">
    <source>
        <dbReference type="Google" id="ProtNLM"/>
    </source>
</evidence>